<feature type="compositionally biased region" description="Acidic residues" evidence="1">
    <location>
        <begin position="54"/>
        <end position="84"/>
    </location>
</feature>
<gene>
    <name evidence="2" type="ORF">BDU57DRAFT_570094</name>
</gene>
<organism evidence="2 3">
    <name type="scientific">Ampelomyces quisqualis</name>
    <name type="common">Powdery mildew agent</name>
    <dbReference type="NCBI Taxonomy" id="50730"/>
    <lineage>
        <taxon>Eukaryota</taxon>
        <taxon>Fungi</taxon>
        <taxon>Dikarya</taxon>
        <taxon>Ascomycota</taxon>
        <taxon>Pezizomycotina</taxon>
        <taxon>Dothideomycetes</taxon>
        <taxon>Pleosporomycetidae</taxon>
        <taxon>Pleosporales</taxon>
        <taxon>Pleosporineae</taxon>
        <taxon>Phaeosphaeriaceae</taxon>
        <taxon>Ampelomyces</taxon>
    </lineage>
</organism>
<dbReference type="OrthoDB" id="10651013at2759"/>
<dbReference type="EMBL" id="ML979133">
    <property type="protein sequence ID" value="KAF1919956.1"/>
    <property type="molecule type" value="Genomic_DNA"/>
</dbReference>
<evidence type="ECO:0000313" key="2">
    <source>
        <dbReference type="EMBL" id="KAF1919956.1"/>
    </source>
</evidence>
<reference evidence="2" key="1">
    <citation type="journal article" date="2020" name="Stud. Mycol.">
        <title>101 Dothideomycetes genomes: a test case for predicting lifestyles and emergence of pathogens.</title>
        <authorList>
            <person name="Haridas S."/>
            <person name="Albert R."/>
            <person name="Binder M."/>
            <person name="Bloem J."/>
            <person name="Labutti K."/>
            <person name="Salamov A."/>
            <person name="Andreopoulos B."/>
            <person name="Baker S."/>
            <person name="Barry K."/>
            <person name="Bills G."/>
            <person name="Bluhm B."/>
            <person name="Cannon C."/>
            <person name="Castanera R."/>
            <person name="Culley D."/>
            <person name="Daum C."/>
            <person name="Ezra D."/>
            <person name="Gonzalez J."/>
            <person name="Henrissat B."/>
            <person name="Kuo A."/>
            <person name="Liang C."/>
            <person name="Lipzen A."/>
            <person name="Lutzoni F."/>
            <person name="Magnuson J."/>
            <person name="Mondo S."/>
            <person name="Nolan M."/>
            <person name="Ohm R."/>
            <person name="Pangilinan J."/>
            <person name="Park H.-J."/>
            <person name="Ramirez L."/>
            <person name="Alfaro M."/>
            <person name="Sun H."/>
            <person name="Tritt A."/>
            <person name="Yoshinaga Y."/>
            <person name="Zwiers L.-H."/>
            <person name="Turgeon B."/>
            <person name="Goodwin S."/>
            <person name="Spatafora J."/>
            <person name="Crous P."/>
            <person name="Grigoriev I."/>
        </authorList>
    </citation>
    <scope>NUCLEOTIDE SEQUENCE</scope>
    <source>
        <strain evidence="2">HMLAC05119</strain>
    </source>
</reference>
<dbReference type="AlphaFoldDB" id="A0A6A5QZF5"/>
<evidence type="ECO:0000256" key="1">
    <source>
        <dbReference type="SAM" id="MobiDB-lite"/>
    </source>
</evidence>
<evidence type="ECO:0000313" key="3">
    <source>
        <dbReference type="Proteomes" id="UP000800096"/>
    </source>
</evidence>
<keyword evidence="3" id="KW-1185">Reference proteome</keyword>
<accession>A0A6A5QZF5</accession>
<feature type="region of interest" description="Disordered" evidence="1">
    <location>
        <begin position="51"/>
        <end position="107"/>
    </location>
</feature>
<feature type="compositionally biased region" description="Basic and acidic residues" evidence="1">
    <location>
        <begin position="85"/>
        <end position="95"/>
    </location>
</feature>
<proteinExistence type="predicted"/>
<protein>
    <submittedName>
        <fullName evidence="2">Uncharacterized protein</fullName>
    </submittedName>
</protein>
<dbReference type="Proteomes" id="UP000800096">
    <property type="component" value="Unassembled WGS sequence"/>
</dbReference>
<feature type="region of interest" description="Disordered" evidence="1">
    <location>
        <begin position="381"/>
        <end position="405"/>
    </location>
</feature>
<sequence>MSRCTLNNSVHKARNSTSKVLLIVQHEITEVMVLPHRSARFLDPKYRYKASSISDDDTSEDDTSGEESSEDDTSGEESSEDDTSGEERSEDERLEANATDFYTTQSKSEVQPNLRVYTYQDLEALLLNECHDHFSALPSIDTISFDPCPASRLNLTLIPTSDKRILFGRVDSAIPENRDQVYLYIGGKGNNRTCLGDEMSTEPWLNGGASLVSPTKPFWYLFSHGRAFYKVDAQRLRALTCFLFLSAGHVQTVRHYPDFTKHLVDAIAWYGRGRIVEARETSKAKKHKDLPVVLGMNSNEAKPKLTRRLSTDAEAETPSKRNKFRIEDAASQMQQCHKQLGEYITVYERESAELKSNAAQSEQHQEEIAKKVEKTKELERRLERKDEECQSAKAEATKEKAQCQEEGIKRHAAETKLTEYIDAQRKMMGMYNECGN</sequence>
<name>A0A6A5QZF5_AMPQU</name>